<organism evidence="3">
    <name type="scientific">Lepeophtheirus salmonis</name>
    <name type="common">Salmon louse</name>
    <name type="synonym">Caligus salmonis</name>
    <dbReference type="NCBI Taxonomy" id="72036"/>
    <lineage>
        <taxon>Eukaryota</taxon>
        <taxon>Metazoa</taxon>
        <taxon>Ecdysozoa</taxon>
        <taxon>Arthropoda</taxon>
        <taxon>Crustacea</taxon>
        <taxon>Multicrustacea</taxon>
        <taxon>Hexanauplia</taxon>
        <taxon>Copepoda</taxon>
        <taxon>Siphonostomatoida</taxon>
        <taxon>Caligidae</taxon>
        <taxon>Lepeophtheirus</taxon>
    </lineage>
</organism>
<feature type="region of interest" description="Disordered" evidence="1">
    <location>
        <begin position="25"/>
        <end position="46"/>
    </location>
</feature>
<dbReference type="GeneID" id="121119844"/>
<sequence length="319" mass="35314">MKKHLMVFLIISMIALSHADEIGHHAPSEGVDKSREGRQSPSSSEGVDFTACLTDIETGLCCIEKEESISSIQKDPVLECTHKNVEKCHYTYVTQFAPSQEEICEENFEKKCQITFKLQAFNETVQKCYKPLEKVCNGQGPEECRTLYESSCSTKYVEKQPGKFVGDTSCEKLPIEICGAGCVTEEGPEECHDKVITSFIDIPEEICDLNPQKICRFETKLVPRLRPAHECTTIPQETCNLKFTSPQRVDKKIKTKWCLDDTPAVPGETYDESNSLGAPIGGALSTNNIVQTPITTSSNIGNAFDDQSLILSPIGAFNA</sequence>
<evidence type="ECO:0000256" key="2">
    <source>
        <dbReference type="SAM" id="SignalP"/>
    </source>
</evidence>
<reference evidence="3" key="1">
    <citation type="submission" date="2014-05" db="EMBL/GenBank/DDBJ databases">
        <authorList>
            <person name="Chronopoulou M."/>
        </authorList>
    </citation>
    <scope>NUCLEOTIDE SEQUENCE</scope>
    <source>
        <tissue evidence="3">Whole organism</tissue>
    </source>
</reference>
<dbReference type="AlphaFoldDB" id="A0A0K2UZ86"/>
<dbReference type="RefSeq" id="XP_040570585.1">
    <property type="nucleotide sequence ID" value="XM_040714651.2"/>
</dbReference>
<proteinExistence type="predicted"/>
<protein>
    <submittedName>
        <fullName evidence="3">Uncharacterized protein</fullName>
    </submittedName>
</protein>
<feature type="chain" id="PRO_5005489026" evidence="2">
    <location>
        <begin position="20"/>
        <end position="319"/>
    </location>
</feature>
<dbReference type="KEGG" id="lsm:121119844"/>
<name>A0A0K2UZ86_LEPSM</name>
<feature type="signal peptide" evidence="2">
    <location>
        <begin position="1"/>
        <end position="19"/>
    </location>
</feature>
<evidence type="ECO:0000313" key="3">
    <source>
        <dbReference type="EMBL" id="CDW43187.1"/>
    </source>
</evidence>
<accession>A0A0K2UZ86</accession>
<dbReference type="OrthoDB" id="6348757at2759"/>
<keyword evidence="2" id="KW-0732">Signal</keyword>
<dbReference type="EMBL" id="HACA01025826">
    <property type="protein sequence ID" value="CDW43187.1"/>
    <property type="molecule type" value="Transcribed_RNA"/>
</dbReference>
<evidence type="ECO:0000256" key="1">
    <source>
        <dbReference type="SAM" id="MobiDB-lite"/>
    </source>
</evidence>
<feature type="compositionally biased region" description="Basic and acidic residues" evidence="1">
    <location>
        <begin position="25"/>
        <end position="38"/>
    </location>
</feature>